<dbReference type="KEGG" id="ccot:CCAX7_52790"/>
<dbReference type="AlphaFoldDB" id="A0A402CP20"/>
<proteinExistence type="predicted"/>
<dbReference type="RefSeq" id="WP_119319105.1">
    <property type="nucleotide sequence ID" value="NZ_AP025739.1"/>
</dbReference>
<keyword evidence="2" id="KW-1185">Reference proteome</keyword>
<organism evidence="1 2">
    <name type="scientific">Capsulimonas corticalis</name>
    <dbReference type="NCBI Taxonomy" id="2219043"/>
    <lineage>
        <taxon>Bacteria</taxon>
        <taxon>Bacillati</taxon>
        <taxon>Armatimonadota</taxon>
        <taxon>Armatimonadia</taxon>
        <taxon>Capsulimonadales</taxon>
        <taxon>Capsulimonadaceae</taxon>
        <taxon>Capsulimonas</taxon>
    </lineage>
</organism>
<dbReference type="Proteomes" id="UP000287394">
    <property type="component" value="Chromosome"/>
</dbReference>
<protein>
    <submittedName>
        <fullName evidence="1">Uncharacterized protein</fullName>
    </submittedName>
</protein>
<accession>A0A402CP20</accession>
<name>A0A402CP20_9BACT</name>
<evidence type="ECO:0000313" key="1">
    <source>
        <dbReference type="EMBL" id="BDI33228.1"/>
    </source>
</evidence>
<gene>
    <name evidence="1" type="ORF">CCAX7_52790</name>
</gene>
<sequence length="143" mass="15755">MRFKSVLSPQEHGALILSDDGSFQIEPSEPLRDKMAELEEAALRRSQTLGIGLGSGLLLLGLALIGLGWAFGRIFGKIGFTLSRPRPVQDVEITRNESGGVQLQLKGIESKMQTIQMSWNVDEVLAPEVDKFLEKYEELRSGA</sequence>
<dbReference type="EMBL" id="AP025739">
    <property type="protein sequence ID" value="BDI33228.1"/>
    <property type="molecule type" value="Genomic_DNA"/>
</dbReference>
<evidence type="ECO:0000313" key="2">
    <source>
        <dbReference type="Proteomes" id="UP000287394"/>
    </source>
</evidence>
<reference evidence="1 2" key="1">
    <citation type="journal article" date="2019" name="Int. J. Syst. Evol. Microbiol.">
        <title>Capsulimonas corticalis gen. nov., sp. nov., an aerobic capsulated bacterium, of a novel bacterial order, Capsulimonadales ord. nov., of the class Armatimonadia of the phylum Armatimonadetes.</title>
        <authorList>
            <person name="Li J."/>
            <person name="Kudo C."/>
            <person name="Tonouchi A."/>
        </authorList>
    </citation>
    <scope>NUCLEOTIDE SEQUENCE [LARGE SCALE GENOMIC DNA]</scope>
    <source>
        <strain evidence="1 2">AX-7</strain>
    </source>
</reference>